<sequence>MPELFSQQLCEFKANKYEEKINSISEESTSRPTSTTVPQKRKLSPATENTQTAKKPFASSHPRAEELTNAVAKMICVDNQPFYVIENQGFARIMNVAEPKYKLPTRKHLSKTVVPEMYEKSHSILFFKASLGKWGLLEKFSDDVWDNACNMSAAMEKAGFKDVSCLAHTLQLVIKDSVFNQKEVSNVIIICRRLVAFCKSQRTTESSPRDSSHATETHDPTRWNSTLHMLKRVLEQRRPLALVTPGQDITPNTASLKENCTLKGMTNDLLASLQRRFSNCKFDQCHATATISDPHFKMKVIVSNEAVIAVKQYILSEMDKLETSKISARSGEMESSNAANFTVSSNSSTNLNSNQKHAMWSMYAKLLGNASSVHQHIVKSEDELETYLYEPIILKKLTKCYLAIPPATVNSDYLFSTAGLISDLKKALDWIQTPFRNLFSCTRLSRQLFSTTDSM</sequence>
<dbReference type="SUPFAM" id="SSF140996">
    <property type="entry name" value="Hermes dimerisation domain"/>
    <property type="match status" value="1"/>
</dbReference>
<dbReference type="SUPFAM" id="SSF53098">
    <property type="entry name" value="Ribonuclease H-like"/>
    <property type="match status" value="1"/>
</dbReference>
<evidence type="ECO:0000313" key="8">
    <source>
        <dbReference type="Proteomes" id="UP001159363"/>
    </source>
</evidence>
<evidence type="ECO:0000256" key="3">
    <source>
        <dbReference type="ARBA" id="ARBA00022771"/>
    </source>
</evidence>
<dbReference type="PANTHER" id="PTHR46481">
    <property type="entry name" value="ZINC FINGER BED DOMAIN-CONTAINING PROTEIN 4"/>
    <property type="match status" value="1"/>
</dbReference>
<keyword evidence="4" id="KW-0862">Zinc</keyword>
<comment type="subcellular location">
    <subcellularLocation>
        <location evidence="1">Nucleus</location>
    </subcellularLocation>
</comment>
<evidence type="ECO:0000256" key="4">
    <source>
        <dbReference type="ARBA" id="ARBA00022833"/>
    </source>
</evidence>
<proteinExistence type="predicted"/>
<dbReference type="PANTHER" id="PTHR46481:SF10">
    <property type="entry name" value="ZINC FINGER BED DOMAIN-CONTAINING PROTEIN 39"/>
    <property type="match status" value="1"/>
</dbReference>
<name>A0ABQ9HR12_9NEOP</name>
<feature type="compositionally biased region" description="Low complexity" evidence="6">
    <location>
        <begin position="23"/>
        <end position="36"/>
    </location>
</feature>
<keyword evidence="3" id="KW-0863">Zinc-finger</keyword>
<feature type="non-terminal residue" evidence="7">
    <location>
        <position position="455"/>
    </location>
</feature>
<dbReference type="InterPro" id="IPR052035">
    <property type="entry name" value="ZnF_BED_domain_contain"/>
</dbReference>
<keyword evidence="8" id="KW-1185">Reference proteome</keyword>
<gene>
    <name evidence="7" type="ORF">PR048_012524</name>
</gene>
<evidence type="ECO:0000256" key="2">
    <source>
        <dbReference type="ARBA" id="ARBA00022723"/>
    </source>
</evidence>
<feature type="region of interest" description="Disordered" evidence="6">
    <location>
        <begin position="23"/>
        <end position="62"/>
    </location>
</feature>
<dbReference type="InterPro" id="IPR012337">
    <property type="entry name" value="RNaseH-like_sf"/>
</dbReference>
<keyword evidence="5" id="KW-0539">Nucleus</keyword>
<reference evidence="7 8" key="1">
    <citation type="submission" date="2023-02" db="EMBL/GenBank/DDBJ databases">
        <title>LHISI_Scaffold_Assembly.</title>
        <authorList>
            <person name="Stuart O.P."/>
            <person name="Cleave R."/>
            <person name="Magrath M.J.L."/>
            <person name="Mikheyev A.S."/>
        </authorList>
    </citation>
    <scope>NUCLEOTIDE SEQUENCE [LARGE SCALE GENOMIC DNA]</scope>
    <source>
        <strain evidence="7">Daus_M_001</strain>
        <tissue evidence="7">Leg muscle</tissue>
    </source>
</reference>
<evidence type="ECO:0000256" key="5">
    <source>
        <dbReference type="ARBA" id="ARBA00023242"/>
    </source>
</evidence>
<accession>A0ABQ9HR12</accession>
<evidence type="ECO:0000256" key="1">
    <source>
        <dbReference type="ARBA" id="ARBA00004123"/>
    </source>
</evidence>
<evidence type="ECO:0000313" key="7">
    <source>
        <dbReference type="EMBL" id="KAJ8886313.1"/>
    </source>
</evidence>
<dbReference type="EMBL" id="JARBHB010000004">
    <property type="protein sequence ID" value="KAJ8886313.1"/>
    <property type="molecule type" value="Genomic_DNA"/>
</dbReference>
<keyword evidence="2" id="KW-0479">Metal-binding</keyword>
<protein>
    <submittedName>
        <fullName evidence="7">Uncharacterized protein</fullName>
    </submittedName>
</protein>
<comment type="caution">
    <text evidence="7">The sequence shown here is derived from an EMBL/GenBank/DDBJ whole genome shotgun (WGS) entry which is preliminary data.</text>
</comment>
<dbReference type="Proteomes" id="UP001159363">
    <property type="component" value="Chromosome X"/>
</dbReference>
<evidence type="ECO:0000256" key="6">
    <source>
        <dbReference type="SAM" id="MobiDB-lite"/>
    </source>
</evidence>
<organism evidence="7 8">
    <name type="scientific">Dryococelus australis</name>
    <dbReference type="NCBI Taxonomy" id="614101"/>
    <lineage>
        <taxon>Eukaryota</taxon>
        <taxon>Metazoa</taxon>
        <taxon>Ecdysozoa</taxon>
        <taxon>Arthropoda</taxon>
        <taxon>Hexapoda</taxon>
        <taxon>Insecta</taxon>
        <taxon>Pterygota</taxon>
        <taxon>Neoptera</taxon>
        <taxon>Polyneoptera</taxon>
        <taxon>Phasmatodea</taxon>
        <taxon>Verophasmatodea</taxon>
        <taxon>Anareolatae</taxon>
        <taxon>Phasmatidae</taxon>
        <taxon>Eurycanthinae</taxon>
        <taxon>Dryococelus</taxon>
    </lineage>
</organism>